<dbReference type="SUPFAM" id="SSF55469">
    <property type="entry name" value="FMN-dependent nitroreductase-like"/>
    <property type="match status" value="1"/>
</dbReference>
<keyword evidence="3 5" id="KW-0288">FMN</keyword>
<dbReference type="GO" id="GO:0016491">
    <property type="term" value="F:oxidoreductase activity"/>
    <property type="evidence" value="ECO:0007669"/>
    <property type="project" value="UniProtKB-UniRule"/>
</dbReference>
<proteinExistence type="inferred from homology"/>
<dbReference type="Pfam" id="PF00881">
    <property type="entry name" value="Nitroreductase"/>
    <property type="match status" value="1"/>
</dbReference>
<evidence type="ECO:0000256" key="2">
    <source>
        <dbReference type="ARBA" id="ARBA00022630"/>
    </source>
</evidence>
<dbReference type="EMBL" id="PJZH01000004">
    <property type="protein sequence ID" value="PLR37613.1"/>
    <property type="molecule type" value="Genomic_DNA"/>
</dbReference>
<dbReference type="InterPro" id="IPR029479">
    <property type="entry name" value="Nitroreductase"/>
</dbReference>
<feature type="domain" description="Nitroreductase" evidence="6">
    <location>
        <begin position="37"/>
        <end position="197"/>
    </location>
</feature>
<dbReference type="InterPro" id="IPR016446">
    <property type="entry name" value="Flavin_OxRdtase_Frp"/>
</dbReference>
<dbReference type="AlphaFoldDB" id="A0A2N5E801"/>
<keyword evidence="8" id="KW-1185">Reference proteome</keyword>
<dbReference type="RefSeq" id="WP_101823740.1">
    <property type="nucleotide sequence ID" value="NZ_PJZH01000004.1"/>
</dbReference>
<reference evidence="7 8" key="1">
    <citation type="submission" date="2017-12" db="EMBL/GenBank/DDBJ databases">
        <title>Characterization of six clinical isolates of Enterochimera gen. nov., a novel genus of the Yersiniaciae family and the three species Enterochimera arupensis sp. nov., Enterochimera coloradensis sp. nov, and Enterochimera californica sp. nov.</title>
        <authorList>
            <person name="Rossi A."/>
            <person name="Fisher M."/>
        </authorList>
    </citation>
    <scope>NUCLEOTIDE SEQUENCE [LARGE SCALE GENOMIC DNA]</scope>
    <source>
        <strain evidence="8">2016-Iso4</strain>
    </source>
</reference>
<evidence type="ECO:0000256" key="4">
    <source>
        <dbReference type="ARBA" id="ARBA00023002"/>
    </source>
</evidence>
<dbReference type="PANTHER" id="PTHR43425:SF2">
    <property type="entry name" value="OXYGEN-INSENSITIVE NADPH NITROREDUCTASE"/>
    <property type="match status" value="1"/>
</dbReference>
<evidence type="ECO:0000313" key="8">
    <source>
        <dbReference type="Proteomes" id="UP000234503"/>
    </source>
</evidence>
<name>A0A2N5E801_9GAMM</name>
<comment type="caution">
    <text evidence="7">The sequence shown here is derived from an EMBL/GenBank/DDBJ whole genome shotgun (WGS) entry which is preliminary data.</text>
</comment>
<protein>
    <submittedName>
        <fullName evidence="7">NADPH-dependent oxidoreductase</fullName>
    </submittedName>
</protein>
<organism evidence="7 8">
    <name type="scientific">Chimaeribacter coloradensis</name>
    <dbReference type="NCBI Taxonomy" id="2060068"/>
    <lineage>
        <taxon>Bacteria</taxon>
        <taxon>Pseudomonadati</taxon>
        <taxon>Pseudomonadota</taxon>
        <taxon>Gammaproteobacteria</taxon>
        <taxon>Enterobacterales</taxon>
        <taxon>Yersiniaceae</taxon>
        <taxon>Chimaeribacter</taxon>
    </lineage>
</organism>
<evidence type="ECO:0000259" key="6">
    <source>
        <dbReference type="Pfam" id="PF00881"/>
    </source>
</evidence>
<evidence type="ECO:0000256" key="1">
    <source>
        <dbReference type="ARBA" id="ARBA00008366"/>
    </source>
</evidence>
<dbReference type="PIRSF" id="PIRSF005426">
    <property type="entry name" value="Frp"/>
    <property type="match status" value="1"/>
</dbReference>
<keyword evidence="5" id="KW-0521">NADP</keyword>
<evidence type="ECO:0000256" key="3">
    <source>
        <dbReference type="ARBA" id="ARBA00022643"/>
    </source>
</evidence>
<sequence length="283" mass="31307">MSSTKERLAALLEQRYGAAQPKPENIIWTPQVDAMLSHKSVRTFLPDALPEGALETMVAAAQSASNSSGLHQWSVVAVTDKALKQTLADTVARTVPTDRIPYLEEAPVLLLWVADLSRGAEITREKGAEPVVFDYLDSFLMASVDASLAAQNAAIAAESMGLGIVYMGLMRNAAREVAELINLPPHSFAVFGMVVGKPDSTRASSIRPRPAQPVVLHYNQYDRGRYRDYLDGFEEAFLDFRTTQNMKPRTWQEAVCESATSMDYMGGREHLRETVQQRGFKLK</sequence>
<dbReference type="Proteomes" id="UP000234503">
    <property type="component" value="Unassembled WGS sequence"/>
</dbReference>
<evidence type="ECO:0000313" key="7">
    <source>
        <dbReference type="EMBL" id="PLR37613.1"/>
    </source>
</evidence>
<comment type="similarity">
    <text evidence="1 5">Belongs to the flavin oxidoreductase frp family.</text>
</comment>
<evidence type="ECO:0000256" key="5">
    <source>
        <dbReference type="PIRNR" id="PIRNR005426"/>
    </source>
</evidence>
<gene>
    <name evidence="7" type="ORF">CYR32_07345</name>
</gene>
<accession>A0A2N5E801</accession>
<keyword evidence="4 5" id="KW-0560">Oxidoreductase</keyword>
<dbReference type="Gene3D" id="3.40.109.10">
    <property type="entry name" value="NADH Oxidase"/>
    <property type="match status" value="1"/>
</dbReference>
<dbReference type="InterPro" id="IPR000415">
    <property type="entry name" value="Nitroreductase-like"/>
</dbReference>
<dbReference type="PANTHER" id="PTHR43425">
    <property type="entry name" value="OXYGEN-INSENSITIVE NADPH NITROREDUCTASE"/>
    <property type="match status" value="1"/>
</dbReference>
<dbReference type="OrthoDB" id="3181400at2"/>
<keyword evidence="2 5" id="KW-0285">Flavoprotein</keyword>